<evidence type="ECO:0000313" key="3">
    <source>
        <dbReference type="EMBL" id="KAI9254437.1"/>
    </source>
</evidence>
<evidence type="ECO:0000256" key="1">
    <source>
        <dbReference type="SAM" id="MobiDB-lite"/>
    </source>
</evidence>
<organism evidence="3 4">
    <name type="scientific">Phascolomyces articulosus</name>
    <dbReference type="NCBI Taxonomy" id="60185"/>
    <lineage>
        <taxon>Eukaryota</taxon>
        <taxon>Fungi</taxon>
        <taxon>Fungi incertae sedis</taxon>
        <taxon>Mucoromycota</taxon>
        <taxon>Mucoromycotina</taxon>
        <taxon>Mucoromycetes</taxon>
        <taxon>Mucorales</taxon>
        <taxon>Lichtheimiaceae</taxon>
        <taxon>Phascolomyces</taxon>
    </lineage>
</organism>
<feature type="compositionally biased region" description="Low complexity" evidence="1">
    <location>
        <begin position="19"/>
        <end position="29"/>
    </location>
</feature>
<gene>
    <name evidence="3" type="ORF">BDA99DRAFT_518403</name>
</gene>
<name>A0AAD5PB75_9FUNG</name>
<keyword evidence="4" id="KW-1185">Reference proteome</keyword>
<evidence type="ECO:0000256" key="2">
    <source>
        <dbReference type="SAM" id="Phobius"/>
    </source>
</evidence>
<dbReference type="Proteomes" id="UP001209540">
    <property type="component" value="Unassembled WGS sequence"/>
</dbReference>
<dbReference type="EMBL" id="JAIXMP010000024">
    <property type="protein sequence ID" value="KAI9254437.1"/>
    <property type="molecule type" value="Genomic_DNA"/>
</dbReference>
<comment type="caution">
    <text evidence="3">The sequence shown here is derived from an EMBL/GenBank/DDBJ whole genome shotgun (WGS) entry which is preliminary data.</text>
</comment>
<keyword evidence="2" id="KW-0472">Membrane</keyword>
<protein>
    <recommendedName>
        <fullName evidence="5">Late embryogenesis abundant protein LEA-2 subgroup domain-containing protein</fullName>
    </recommendedName>
</protein>
<evidence type="ECO:0008006" key="5">
    <source>
        <dbReference type="Google" id="ProtNLM"/>
    </source>
</evidence>
<keyword evidence="2" id="KW-0812">Transmembrane</keyword>
<reference evidence="3" key="1">
    <citation type="journal article" date="2022" name="IScience">
        <title>Evolution of zygomycete secretomes and the origins of terrestrial fungal ecologies.</title>
        <authorList>
            <person name="Chang Y."/>
            <person name="Wang Y."/>
            <person name="Mondo S."/>
            <person name="Ahrendt S."/>
            <person name="Andreopoulos W."/>
            <person name="Barry K."/>
            <person name="Beard J."/>
            <person name="Benny G.L."/>
            <person name="Blankenship S."/>
            <person name="Bonito G."/>
            <person name="Cuomo C."/>
            <person name="Desiro A."/>
            <person name="Gervers K.A."/>
            <person name="Hundley H."/>
            <person name="Kuo A."/>
            <person name="LaButti K."/>
            <person name="Lang B.F."/>
            <person name="Lipzen A."/>
            <person name="O'Donnell K."/>
            <person name="Pangilinan J."/>
            <person name="Reynolds N."/>
            <person name="Sandor L."/>
            <person name="Smith M.E."/>
            <person name="Tsang A."/>
            <person name="Grigoriev I.V."/>
            <person name="Stajich J.E."/>
            <person name="Spatafora J.W."/>
        </authorList>
    </citation>
    <scope>NUCLEOTIDE SEQUENCE</scope>
    <source>
        <strain evidence="3">RSA 2281</strain>
    </source>
</reference>
<proteinExistence type="predicted"/>
<dbReference type="AlphaFoldDB" id="A0AAD5PB75"/>
<accession>A0AAD5PB75</accession>
<reference evidence="3" key="2">
    <citation type="submission" date="2023-02" db="EMBL/GenBank/DDBJ databases">
        <authorList>
            <consortium name="DOE Joint Genome Institute"/>
            <person name="Mondo S.J."/>
            <person name="Chang Y."/>
            <person name="Wang Y."/>
            <person name="Ahrendt S."/>
            <person name="Andreopoulos W."/>
            <person name="Barry K."/>
            <person name="Beard J."/>
            <person name="Benny G.L."/>
            <person name="Blankenship S."/>
            <person name="Bonito G."/>
            <person name="Cuomo C."/>
            <person name="Desiro A."/>
            <person name="Gervers K.A."/>
            <person name="Hundley H."/>
            <person name="Kuo A."/>
            <person name="LaButti K."/>
            <person name="Lang B.F."/>
            <person name="Lipzen A."/>
            <person name="O'Donnell K."/>
            <person name="Pangilinan J."/>
            <person name="Reynolds N."/>
            <person name="Sandor L."/>
            <person name="Smith M.W."/>
            <person name="Tsang A."/>
            <person name="Grigoriev I.V."/>
            <person name="Stajich J.E."/>
            <person name="Spatafora J.W."/>
        </authorList>
    </citation>
    <scope>NUCLEOTIDE SEQUENCE</scope>
    <source>
        <strain evidence="3">RSA 2281</strain>
    </source>
</reference>
<feature type="transmembrane region" description="Helical" evidence="2">
    <location>
        <begin position="87"/>
        <end position="107"/>
    </location>
</feature>
<sequence>MKEYQTTPPPPPLEHQYHHYQQQNSQQSFYHEKTEQQQQQQEREQLPPPPPLSEEETVTPRKRHWTERNRCCRCLCCSCCLPIWARYILWFIIIAIIICVVVIGGLAGSFKMPTVNVLDVTAYPGDNTSQITFDGQKFMFNLGLIVNVDNPNVLPIFLSDMNAKANIPVEDGTSAYLGHGYLDKEKIPTNSNYNFTYPFSIEYDTQSTQSQVMLNTLMTKCGLMGGEAQDITVDYSINVNARVLFVKLNLDLGGSATFGCPLTNGGLPGLGGMSLDGAF</sequence>
<feature type="region of interest" description="Disordered" evidence="1">
    <location>
        <begin position="1"/>
        <end position="60"/>
    </location>
</feature>
<keyword evidence="2" id="KW-1133">Transmembrane helix</keyword>
<feature type="compositionally biased region" description="Basic and acidic residues" evidence="1">
    <location>
        <begin position="30"/>
        <end position="45"/>
    </location>
</feature>
<evidence type="ECO:0000313" key="4">
    <source>
        <dbReference type="Proteomes" id="UP001209540"/>
    </source>
</evidence>